<dbReference type="RefSeq" id="XP_007695428.1">
    <property type="nucleotide sequence ID" value="XM_007697238.1"/>
</dbReference>
<dbReference type="AlphaFoldDB" id="M2SLG6"/>
<feature type="compositionally biased region" description="Basic and acidic residues" evidence="1">
    <location>
        <begin position="11"/>
        <end position="23"/>
    </location>
</feature>
<dbReference type="HOGENOM" id="CLU_2291474_0_0_1"/>
<accession>M2SLG6</accession>
<gene>
    <name evidence="2" type="ORF">COCSADRAFT_32985</name>
</gene>
<evidence type="ECO:0000313" key="2">
    <source>
        <dbReference type="EMBL" id="EMD68023.1"/>
    </source>
</evidence>
<sequence>MAALLVPTSTSHDDALTRIEPRPKPQPVHSTPSPHLPSSGHLATAQREKMKFSTAARPDAFCYLPAQLQCCRDLHPLQSAQSPCDWCDGLRLPLLCCRVSL</sequence>
<dbReference type="OrthoDB" id="10297164at2759"/>
<protein>
    <submittedName>
        <fullName evidence="2">Uncharacterized protein</fullName>
    </submittedName>
</protein>
<dbReference type="OMA" id="PCDWCDG"/>
<name>M2SLG6_COCSN</name>
<dbReference type="GeneID" id="19136990"/>
<dbReference type="KEGG" id="bsc:COCSADRAFT_32985"/>
<feature type="region of interest" description="Disordered" evidence="1">
    <location>
        <begin position="1"/>
        <end position="49"/>
    </location>
</feature>
<dbReference type="EMBL" id="KB445638">
    <property type="protein sequence ID" value="EMD68023.1"/>
    <property type="molecule type" value="Genomic_DNA"/>
</dbReference>
<reference evidence="2 3" key="1">
    <citation type="journal article" date="2012" name="PLoS Pathog.">
        <title>Diverse lifestyles and strategies of plant pathogenesis encoded in the genomes of eighteen Dothideomycetes fungi.</title>
        <authorList>
            <person name="Ohm R.A."/>
            <person name="Feau N."/>
            <person name="Henrissat B."/>
            <person name="Schoch C.L."/>
            <person name="Horwitz B.A."/>
            <person name="Barry K.W."/>
            <person name="Condon B.J."/>
            <person name="Copeland A.C."/>
            <person name="Dhillon B."/>
            <person name="Glaser F."/>
            <person name="Hesse C.N."/>
            <person name="Kosti I."/>
            <person name="LaButti K."/>
            <person name="Lindquist E.A."/>
            <person name="Lucas S."/>
            <person name="Salamov A.A."/>
            <person name="Bradshaw R.E."/>
            <person name="Ciuffetti L."/>
            <person name="Hamelin R.C."/>
            <person name="Kema G.H.J."/>
            <person name="Lawrence C."/>
            <person name="Scott J.A."/>
            <person name="Spatafora J.W."/>
            <person name="Turgeon B.G."/>
            <person name="de Wit P.J.G.M."/>
            <person name="Zhong S."/>
            <person name="Goodwin S.B."/>
            <person name="Grigoriev I.V."/>
        </authorList>
    </citation>
    <scope>NUCLEOTIDE SEQUENCE [LARGE SCALE GENOMIC DNA]</scope>
    <source>
        <strain evidence="3">ND90Pr / ATCC 201652</strain>
    </source>
</reference>
<keyword evidence="3" id="KW-1185">Reference proteome</keyword>
<reference evidence="3" key="2">
    <citation type="journal article" date="2013" name="PLoS Genet.">
        <title>Comparative genome structure, secondary metabolite, and effector coding capacity across Cochliobolus pathogens.</title>
        <authorList>
            <person name="Condon B.J."/>
            <person name="Leng Y."/>
            <person name="Wu D."/>
            <person name="Bushley K.E."/>
            <person name="Ohm R.A."/>
            <person name="Otillar R."/>
            <person name="Martin J."/>
            <person name="Schackwitz W."/>
            <person name="Grimwood J."/>
            <person name="MohdZainudin N."/>
            <person name="Xue C."/>
            <person name="Wang R."/>
            <person name="Manning V.A."/>
            <person name="Dhillon B."/>
            <person name="Tu Z.J."/>
            <person name="Steffenson B.J."/>
            <person name="Salamov A."/>
            <person name="Sun H."/>
            <person name="Lowry S."/>
            <person name="LaButti K."/>
            <person name="Han J."/>
            <person name="Copeland A."/>
            <person name="Lindquist E."/>
            <person name="Barry K."/>
            <person name="Schmutz J."/>
            <person name="Baker S.E."/>
            <person name="Ciuffetti L.M."/>
            <person name="Grigoriev I.V."/>
            <person name="Zhong S."/>
            <person name="Turgeon B.G."/>
        </authorList>
    </citation>
    <scope>NUCLEOTIDE SEQUENCE [LARGE SCALE GENOMIC DNA]</scope>
    <source>
        <strain evidence="3">ND90Pr / ATCC 201652</strain>
    </source>
</reference>
<proteinExistence type="predicted"/>
<evidence type="ECO:0000256" key="1">
    <source>
        <dbReference type="SAM" id="MobiDB-lite"/>
    </source>
</evidence>
<organism evidence="2 3">
    <name type="scientific">Cochliobolus sativus (strain ND90Pr / ATCC 201652)</name>
    <name type="common">Common root rot and spot blotch fungus</name>
    <name type="synonym">Bipolaris sorokiniana</name>
    <dbReference type="NCBI Taxonomy" id="665912"/>
    <lineage>
        <taxon>Eukaryota</taxon>
        <taxon>Fungi</taxon>
        <taxon>Dikarya</taxon>
        <taxon>Ascomycota</taxon>
        <taxon>Pezizomycotina</taxon>
        <taxon>Dothideomycetes</taxon>
        <taxon>Pleosporomycetidae</taxon>
        <taxon>Pleosporales</taxon>
        <taxon>Pleosporineae</taxon>
        <taxon>Pleosporaceae</taxon>
        <taxon>Bipolaris</taxon>
    </lineage>
</organism>
<evidence type="ECO:0000313" key="3">
    <source>
        <dbReference type="Proteomes" id="UP000016934"/>
    </source>
</evidence>
<dbReference type="Proteomes" id="UP000016934">
    <property type="component" value="Unassembled WGS sequence"/>
</dbReference>